<evidence type="ECO:0000313" key="2">
    <source>
        <dbReference type="Proteomes" id="UP001331761"/>
    </source>
</evidence>
<accession>A0AAN8IMD4</accession>
<protein>
    <submittedName>
        <fullName evidence="1">Uncharacterized protein</fullName>
    </submittedName>
</protein>
<organism evidence="1 2">
    <name type="scientific">Trichostrongylus colubriformis</name>
    <name type="common">Black scour worm</name>
    <dbReference type="NCBI Taxonomy" id="6319"/>
    <lineage>
        <taxon>Eukaryota</taxon>
        <taxon>Metazoa</taxon>
        <taxon>Ecdysozoa</taxon>
        <taxon>Nematoda</taxon>
        <taxon>Chromadorea</taxon>
        <taxon>Rhabditida</taxon>
        <taxon>Rhabditina</taxon>
        <taxon>Rhabditomorpha</taxon>
        <taxon>Strongyloidea</taxon>
        <taxon>Trichostrongylidae</taxon>
        <taxon>Trichostrongylus</taxon>
    </lineage>
</organism>
<proteinExistence type="predicted"/>
<gene>
    <name evidence="1" type="ORF">GCK32_017944</name>
</gene>
<name>A0AAN8IMD4_TRICO</name>
<comment type="caution">
    <text evidence="1">The sequence shown here is derived from an EMBL/GenBank/DDBJ whole genome shotgun (WGS) entry which is preliminary data.</text>
</comment>
<sequence>MRNSRYGEGLLSPYLSFAPEFSRQLIFVFLNLSQLIRKSSLVRKVRKVKKVKKVPKKEVKKRNLPVVAERQGERNRNPREDRRRVEVTLEFFTE</sequence>
<dbReference type="EMBL" id="WIXE01012321">
    <property type="protein sequence ID" value="KAK5976023.1"/>
    <property type="molecule type" value="Genomic_DNA"/>
</dbReference>
<evidence type="ECO:0000313" key="1">
    <source>
        <dbReference type="EMBL" id="KAK5976023.1"/>
    </source>
</evidence>
<keyword evidence="2" id="KW-1185">Reference proteome</keyword>
<dbReference type="Proteomes" id="UP001331761">
    <property type="component" value="Unassembled WGS sequence"/>
</dbReference>
<reference evidence="1 2" key="1">
    <citation type="submission" date="2019-10" db="EMBL/GenBank/DDBJ databases">
        <title>Assembly and Annotation for the nematode Trichostrongylus colubriformis.</title>
        <authorList>
            <person name="Martin J."/>
        </authorList>
    </citation>
    <scope>NUCLEOTIDE SEQUENCE [LARGE SCALE GENOMIC DNA]</scope>
    <source>
        <strain evidence="1">G859</strain>
        <tissue evidence="1">Whole worm</tissue>
    </source>
</reference>
<dbReference type="AlphaFoldDB" id="A0AAN8IMD4"/>